<dbReference type="InterPro" id="IPR025494">
    <property type="entry name" value="DUF4385"/>
</dbReference>
<protein>
    <submittedName>
        <fullName evidence="2">Bola (Bacterial stress-induced morphogen)-related protein</fullName>
    </submittedName>
</protein>
<dbReference type="AlphaFoldDB" id="M9ME13"/>
<organism evidence="2 3">
    <name type="scientific">Pseudozyma antarctica (strain T-34)</name>
    <name type="common">Yeast</name>
    <name type="synonym">Candida antarctica</name>
    <dbReference type="NCBI Taxonomy" id="1151754"/>
    <lineage>
        <taxon>Eukaryota</taxon>
        <taxon>Fungi</taxon>
        <taxon>Dikarya</taxon>
        <taxon>Basidiomycota</taxon>
        <taxon>Ustilaginomycotina</taxon>
        <taxon>Ustilaginomycetes</taxon>
        <taxon>Ustilaginales</taxon>
        <taxon>Ustilaginaceae</taxon>
        <taxon>Moesziomyces</taxon>
    </lineage>
</organism>
<dbReference type="OrthoDB" id="2589819at2759"/>
<evidence type="ECO:0000313" key="2">
    <source>
        <dbReference type="EMBL" id="GAC73047.1"/>
    </source>
</evidence>
<dbReference type="Proteomes" id="UP000011976">
    <property type="component" value="Unassembled WGS sequence"/>
</dbReference>
<accession>M9ME13</accession>
<feature type="compositionally biased region" description="Low complexity" evidence="1">
    <location>
        <begin position="225"/>
        <end position="235"/>
    </location>
</feature>
<dbReference type="Pfam" id="PF14328">
    <property type="entry name" value="DUF4385"/>
    <property type="match status" value="1"/>
</dbReference>
<evidence type="ECO:0000256" key="1">
    <source>
        <dbReference type="SAM" id="MobiDB-lite"/>
    </source>
</evidence>
<dbReference type="EMBL" id="DF196774">
    <property type="protein sequence ID" value="GAC73047.1"/>
    <property type="molecule type" value="Genomic_DNA"/>
</dbReference>
<feature type="compositionally biased region" description="Acidic residues" evidence="1">
    <location>
        <begin position="315"/>
        <end position="348"/>
    </location>
</feature>
<evidence type="ECO:0000313" key="3">
    <source>
        <dbReference type="Proteomes" id="UP000011976"/>
    </source>
</evidence>
<feature type="compositionally biased region" description="Acidic residues" evidence="1">
    <location>
        <begin position="259"/>
        <end position="278"/>
    </location>
</feature>
<feature type="compositionally biased region" description="Basic and acidic residues" evidence="1">
    <location>
        <begin position="236"/>
        <end position="254"/>
    </location>
</feature>
<gene>
    <name evidence="2" type="ORF">PANT_8d00043</name>
</gene>
<proteinExistence type="predicted"/>
<feature type="compositionally biased region" description="Acidic residues" evidence="1">
    <location>
        <begin position="287"/>
        <end position="305"/>
    </location>
</feature>
<feature type="region of interest" description="Disordered" evidence="1">
    <location>
        <begin position="225"/>
        <end position="373"/>
    </location>
</feature>
<name>M9ME13_PSEA3</name>
<sequence>MVSTRSSSASSSSSSKPPSKPKPLAAGSSKFPYDLPYASLCLRTHPWLYRTGVGEQGVLMVEPYKSELLPSWRFKDPAAARTSSTALLAAFRAYLEEDDFVGADMARKFIQMGYTRARRYANHTGGKKYAEPKQKGVKAKQIPRLAPELQDPDKVEAARIFKAVLDDQVWTDKRYTAMREEHVQWAKQTPWPTKDDQEVQKAILQDPGQRQHTVSPAMTNIVQAADSSAAAASKASQHDAAPELTARDAVDHNDNNSNADDDEGEDDDEEEQDADDNAQDGSVAEENGQDDAEEEDEEEESDEGGDVGLSYLLEDHDDDDENDDDFEESHDEDDDDDPEVQESDDEDSTPASSHKRKKPSTATTSAKRTRGST</sequence>
<reference evidence="3" key="1">
    <citation type="journal article" date="2013" name="Genome Announc.">
        <title>Genome sequence of the basidiomycetous yeast Pseudozyma antarctica T-34, a producer of the glycolipid biosurfactants mannosylerythritol lipids.</title>
        <authorList>
            <person name="Morita T."/>
            <person name="Koike H."/>
            <person name="Koyama Y."/>
            <person name="Hagiwara H."/>
            <person name="Ito E."/>
            <person name="Fukuoka T."/>
            <person name="Imura T."/>
            <person name="Machida M."/>
            <person name="Kitamoto D."/>
        </authorList>
    </citation>
    <scope>NUCLEOTIDE SEQUENCE [LARGE SCALE GENOMIC DNA]</scope>
    <source>
        <strain evidence="3">T-34</strain>
    </source>
</reference>
<feature type="region of interest" description="Disordered" evidence="1">
    <location>
        <begin position="1"/>
        <end position="27"/>
    </location>
</feature>